<dbReference type="Proteomes" id="UP000738359">
    <property type="component" value="Unassembled WGS sequence"/>
</dbReference>
<feature type="region of interest" description="Disordered" evidence="4">
    <location>
        <begin position="1158"/>
        <end position="1185"/>
    </location>
</feature>
<dbReference type="GO" id="GO:0031048">
    <property type="term" value="P:regulatory ncRNA-mediated heterochromatin formation"/>
    <property type="evidence" value="ECO:0007669"/>
    <property type="project" value="TreeGrafter"/>
</dbReference>
<name>A0A9P6J548_MORAP</name>
<gene>
    <name evidence="5" type="ORF">BGZ70_007734</name>
</gene>
<dbReference type="SUPFAM" id="SSF48452">
    <property type="entry name" value="TPR-like"/>
    <property type="match status" value="1"/>
</dbReference>
<evidence type="ECO:0008006" key="7">
    <source>
        <dbReference type="Google" id="ProtNLM"/>
    </source>
</evidence>
<reference evidence="5" key="1">
    <citation type="journal article" date="2020" name="Fungal Divers.">
        <title>Resolving the Mortierellaceae phylogeny through synthesis of multi-gene phylogenetics and phylogenomics.</title>
        <authorList>
            <person name="Vandepol N."/>
            <person name="Liber J."/>
            <person name="Desiro A."/>
            <person name="Na H."/>
            <person name="Kennedy M."/>
            <person name="Barry K."/>
            <person name="Grigoriev I.V."/>
            <person name="Miller A.N."/>
            <person name="O'Donnell K."/>
            <person name="Stajich J.E."/>
            <person name="Bonito G."/>
        </authorList>
    </citation>
    <scope>NUCLEOTIDE SEQUENCE</scope>
    <source>
        <strain evidence="5">CK1249</strain>
    </source>
</reference>
<comment type="similarity">
    <text evidence="2">Belongs to the NRDE2 family.</text>
</comment>
<dbReference type="InterPro" id="IPR011990">
    <property type="entry name" value="TPR-like_helical_dom_sf"/>
</dbReference>
<dbReference type="AlphaFoldDB" id="A0A9P6J548"/>
<keyword evidence="3" id="KW-0539">Nucleus</keyword>
<dbReference type="GO" id="GO:0071013">
    <property type="term" value="C:catalytic step 2 spliceosome"/>
    <property type="evidence" value="ECO:0007669"/>
    <property type="project" value="TreeGrafter"/>
</dbReference>
<dbReference type="PANTHER" id="PTHR13471:SF0">
    <property type="entry name" value="NUCLEAR EXOSOME REGULATOR NRDE2"/>
    <property type="match status" value="1"/>
</dbReference>
<evidence type="ECO:0000313" key="5">
    <source>
        <dbReference type="EMBL" id="KAF9962992.1"/>
    </source>
</evidence>
<dbReference type="GO" id="GO:1902369">
    <property type="term" value="P:negative regulation of RNA catabolic process"/>
    <property type="evidence" value="ECO:0007669"/>
    <property type="project" value="TreeGrafter"/>
</dbReference>
<dbReference type="EMBL" id="JAAAHY010000506">
    <property type="protein sequence ID" value="KAF9962992.1"/>
    <property type="molecule type" value="Genomic_DNA"/>
</dbReference>
<dbReference type="Pfam" id="PF08424">
    <property type="entry name" value="NRDE-2"/>
    <property type="match status" value="1"/>
</dbReference>
<organism evidence="5 6">
    <name type="scientific">Mortierella alpina</name>
    <name type="common">Oleaginous fungus</name>
    <name type="synonym">Mortierella renispora</name>
    <dbReference type="NCBI Taxonomy" id="64518"/>
    <lineage>
        <taxon>Eukaryota</taxon>
        <taxon>Fungi</taxon>
        <taxon>Fungi incertae sedis</taxon>
        <taxon>Mucoromycota</taxon>
        <taxon>Mortierellomycotina</taxon>
        <taxon>Mortierellomycetes</taxon>
        <taxon>Mortierellales</taxon>
        <taxon>Mortierellaceae</taxon>
        <taxon>Mortierella</taxon>
    </lineage>
</organism>
<evidence type="ECO:0000256" key="1">
    <source>
        <dbReference type="ARBA" id="ARBA00004123"/>
    </source>
</evidence>
<keyword evidence="6" id="KW-1185">Reference proteome</keyword>
<dbReference type="OrthoDB" id="297219at2759"/>
<protein>
    <recommendedName>
        <fullName evidence="7">DUF1740-domain-containing protein</fullName>
    </recommendedName>
</protein>
<evidence type="ECO:0000256" key="3">
    <source>
        <dbReference type="ARBA" id="ARBA00023242"/>
    </source>
</evidence>
<accession>A0A9P6J548</accession>
<evidence type="ECO:0000313" key="6">
    <source>
        <dbReference type="Proteomes" id="UP000738359"/>
    </source>
</evidence>
<proteinExistence type="inferred from homology"/>
<dbReference type="Gene3D" id="1.25.40.10">
    <property type="entry name" value="Tetratricopeptide repeat domain"/>
    <property type="match status" value="1"/>
</dbReference>
<evidence type="ECO:0000256" key="4">
    <source>
        <dbReference type="SAM" id="MobiDB-lite"/>
    </source>
</evidence>
<sequence>MEGKPPVSASATATTKDKIGQWVIDVEGDKEFHRYGGINPLTIPRYSRTGAGRVLGLPSHMRIDYEKTRANGGREIFMTEGGRRSKPPRYSDPSATWRDGSRDIKRITKAKAEELARALQHKHENSSYISLDVRDGTTDRSSPSGVQDQDESEADYNLESKKKIDYRDIHGMTVHKDADEDLLQTTDEQEIEGAESTLNALMRRRTMLDGELRKDPKQPEKWLEFIAVEDEIDIVTSKRSSASVAAHSTGHYEIRLSIFDRALQFNPLDERLLLAYMDTCRQCWEPAKVLTKWDELLQSTVMLTSWPGLWIEYLNYRQRHFLSFTVKSFITVLQDALTRLAQLARLTWMAMQKSSENTELQVQLVKIECVMVHVIARNWMFLKQAGYGERAQGVLQGQVEFLFNMPKSLLSEAWEIQIGSLGEFWDSELPRFGEKDAKGWSHYVTEDDEVAMESQLEHIKLPPRDAPNDELLKAFADNDMDRYQYIRWAKLEKELNRACWFPVRTTDDLPDQLEDDPYGIVLFEDIQPFIVPLYSAEARQQFVDSLMTFLGLPVNSIAGSNGIHAVARSSASKATTIPPAYNPYFHDGLLLNLGMDFELNLDDNPGLRRFFPKAETGQDQVQRVLKEMERERDLLESEGRDWSCVWNHPLRLFPHSPDTVFGGTATENLDLQGDADQKHSAAAYGGRATFYEPPQGTLRIPLDARKVYLAALSMYPTFPLDKQSRAPLLHRYYAQLEWEQGRKGVALAVLTALAEGPSADITGDEQEDLDIPTATRLIKARKFLSQKVAQLNLGRPMIQQANTGSLGSQWFEPALDWIVCFAWFEYLSASAETGVIAAAKVFEDAIQEMDFRNPDTEIEVTVEDSPAGSLKQNAAAGSLFASLSLDFKQENSKRKKRICTGPEAEMLWIQLAKMVYLHSLEGTLSKRAGRQTVDSGATGGKGGGFQPRDLRRVVRSGLNRFPNCSILQSLFFWTEAQQRLHGRVRTWVNEQVQRGYGKQGGGIVTSKEPLWMFGLFYELWNQEPYSTDVVRSLLENALESSSSTSFNSSPALWLIYIELELRDGARRRGLQSSRARGSSGKDKNSLKAILGASAEAGLESNPKVKQLIMRSINDCPWCKDLYLLAFESRMRHLFTIEELDQLYQTMLEKGIRVRNDLPELEARDSPVQELKDKSDQEGSEEGGPA</sequence>
<feature type="compositionally biased region" description="Basic and acidic residues" evidence="4">
    <location>
        <begin position="1158"/>
        <end position="1176"/>
    </location>
</feature>
<dbReference type="InterPro" id="IPR013633">
    <property type="entry name" value="NRDE-2"/>
</dbReference>
<feature type="region of interest" description="Disordered" evidence="4">
    <location>
        <begin position="119"/>
        <end position="159"/>
    </location>
</feature>
<comment type="caution">
    <text evidence="5">The sequence shown here is derived from an EMBL/GenBank/DDBJ whole genome shotgun (WGS) entry which is preliminary data.</text>
</comment>
<dbReference type="PANTHER" id="PTHR13471">
    <property type="entry name" value="TETRATRICOPEPTIDE-LIKE HELICAL"/>
    <property type="match status" value="1"/>
</dbReference>
<comment type="subcellular location">
    <subcellularLocation>
        <location evidence="1">Nucleus</location>
    </subcellularLocation>
</comment>
<feature type="region of interest" description="Disordered" evidence="4">
    <location>
        <begin position="78"/>
        <end position="99"/>
    </location>
</feature>
<evidence type="ECO:0000256" key="2">
    <source>
        <dbReference type="ARBA" id="ARBA00009265"/>
    </source>
</evidence>